<dbReference type="PRINTS" id="PR00862">
    <property type="entry name" value="PROLIGOPTASE"/>
</dbReference>
<dbReference type="InterPro" id="IPR001375">
    <property type="entry name" value="Peptidase_S9_cat"/>
</dbReference>
<evidence type="ECO:0000256" key="2">
    <source>
        <dbReference type="ARBA" id="ARBA00022801"/>
    </source>
</evidence>
<sequence>MTARVSLFFHRFRRLALAATMLALPTVQARAASTAFLDQIDGKQALDWVKQHDQKTLDTLRADPRFPEFQRDALRILQSQDRIPMPMQWHGAIYNFWRDAKHVRGILRRTDAASYRSATPHWVTVLDVDALAAQEHRNWFLGGIECREPDETRCMIALSEGGEDAQTLREFDLLKRHFVPGGFELPHAKQSVAWLNADTLLVSRPWEPGELTHSSYPYVVKAWHRGTKPEAAVELFRGSKQDMTVNPLVLFDRDHHVLPLIAQAPTFFTKRFFRLVGNKTLALDLPAKSDIVGLVHGLAIVRLTEAWRDFPAGSVISIQPEQTNLDPKPVVTPKARQMIQDVAVSGNRLLIALYDNVRGQAWSYGLDKQGVWQGVRLKLPEDVSVGIASSDLQSETAYFEVSGFLTPTELWQGEGQSVPLRIKTTPPRFDAHDLMVEQHEARSTDGTMVPYFVVRRRDLKMDGKNPTLLYAYGGFEVSMTPSYSGALGKLWLERGGTYVLANIRGGGEFGPDWHEAGRKTHRQRVFDDFASVARDLTTRKLTSPDLLAIKGGSNGGLLMGVEFTQHPELWRGVIIQVPLLDMLNFENMSAGASWVDEYGSVGVPEERDFLAKISPLQNLKAGMRYPTPFLTTTTRDDRVGPVHARRFAARMDELHLPYFYYEQVEGGHSAGANQAEVAQEEALEYVYLWKTLMPS</sequence>
<keyword evidence="5" id="KW-1185">Reference proteome</keyword>
<name>A0A1D8UUV5_9PROT</name>
<dbReference type="RefSeq" id="WP_070403025.1">
    <property type="nucleotide sequence ID" value="NZ_BJVW01000001.1"/>
</dbReference>
<keyword evidence="1" id="KW-0645">Protease</keyword>
<dbReference type="GO" id="GO:0006508">
    <property type="term" value="P:proteolysis"/>
    <property type="evidence" value="ECO:0007669"/>
    <property type="project" value="UniProtKB-KW"/>
</dbReference>
<dbReference type="InterPro" id="IPR002470">
    <property type="entry name" value="Peptidase_S9A"/>
</dbReference>
<dbReference type="Gene3D" id="3.40.50.1820">
    <property type="entry name" value="alpha/beta hydrolase"/>
    <property type="match status" value="1"/>
</dbReference>
<reference evidence="4 5" key="1">
    <citation type="journal article" date="2016" name="Microb. Cell Fact.">
        <title>Dissection of exopolysaccharide biosynthesis in Kozakia baliensis.</title>
        <authorList>
            <person name="Brandt J.U."/>
            <person name="Jakob F."/>
            <person name="Behr J."/>
            <person name="Geissler A.J."/>
            <person name="Vogel R.F."/>
        </authorList>
    </citation>
    <scope>NUCLEOTIDE SEQUENCE [LARGE SCALE GENOMIC DNA]</scope>
    <source>
        <strain evidence="4 5">DSM 14400</strain>
    </source>
</reference>
<dbReference type="SUPFAM" id="SSF50993">
    <property type="entry name" value="Peptidase/esterase 'gauge' domain"/>
    <property type="match status" value="1"/>
</dbReference>
<gene>
    <name evidence="4" type="ORF">A0U89_10070</name>
</gene>
<dbReference type="GO" id="GO:0004252">
    <property type="term" value="F:serine-type endopeptidase activity"/>
    <property type="evidence" value="ECO:0007669"/>
    <property type="project" value="InterPro"/>
</dbReference>
<evidence type="ECO:0000256" key="1">
    <source>
        <dbReference type="ARBA" id="ARBA00022670"/>
    </source>
</evidence>
<dbReference type="Proteomes" id="UP000179145">
    <property type="component" value="Chromosome"/>
</dbReference>
<dbReference type="Pfam" id="PF02897">
    <property type="entry name" value="Peptidase_S9_N"/>
    <property type="match status" value="1"/>
</dbReference>
<dbReference type="STRING" id="153496.A0U89_10070"/>
<accession>A0A1D8UUV5</accession>
<keyword evidence="3" id="KW-0720">Serine protease</keyword>
<dbReference type="KEGG" id="kba:A0U89_10070"/>
<evidence type="ECO:0000313" key="4">
    <source>
        <dbReference type="EMBL" id="AOX17426.1"/>
    </source>
</evidence>
<organism evidence="4 5">
    <name type="scientific">Kozakia baliensis</name>
    <dbReference type="NCBI Taxonomy" id="153496"/>
    <lineage>
        <taxon>Bacteria</taxon>
        <taxon>Pseudomonadati</taxon>
        <taxon>Pseudomonadota</taxon>
        <taxon>Alphaproteobacteria</taxon>
        <taxon>Acetobacterales</taxon>
        <taxon>Acetobacteraceae</taxon>
        <taxon>Kozakia</taxon>
    </lineage>
</organism>
<dbReference type="GO" id="GO:0005829">
    <property type="term" value="C:cytosol"/>
    <property type="evidence" value="ECO:0007669"/>
    <property type="project" value="TreeGrafter"/>
</dbReference>
<dbReference type="Pfam" id="PF00326">
    <property type="entry name" value="Peptidase_S9"/>
    <property type="match status" value="1"/>
</dbReference>
<keyword evidence="2" id="KW-0378">Hydrolase</keyword>
<evidence type="ECO:0000313" key="5">
    <source>
        <dbReference type="Proteomes" id="UP000179145"/>
    </source>
</evidence>
<dbReference type="InterPro" id="IPR029058">
    <property type="entry name" value="AB_hydrolase_fold"/>
</dbReference>
<dbReference type="PANTHER" id="PTHR42881:SF13">
    <property type="entry name" value="PROLYL ENDOPEPTIDASE"/>
    <property type="match status" value="1"/>
</dbReference>
<dbReference type="GO" id="GO:0070012">
    <property type="term" value="F:oligopeptidase activity"/>
    <property type="evidence" value="ECO:0007669"/>
    <property type="project" value="TreeGrafter"/>
</dbReference>
<proteinExistence type="predicted"/>
<dbReference type="InterPro" id="IPR023302">
    <property type="entry name" value="Pept_S9A_N"/>
</dbReference>
<dbReference type="OrthoDB" id="9801421at2"/>
<dbReference type="Gene3D" id="2.130.10.120">
    <property type="entry name" value="Prolyl oligopeptidase, N-terminal domain"/>
    <property type="match status" value="1"/>
</dbReference>
<evidence type="ECO:0000256" key="3">
    <source>
        <dbReference type="ARBA" id="ARBA00022825"/>
    </source>
</evidence>
<dbReference type="EMBL" id="CP014674">
    <property type="protein sequence ID" value="AOX17426.1"/>
    <property type="molecule type" value="Genomic_DNA"/>
</dbReference>
<dbReference type="PANTHER" id="PTHR42881">
    <property type="entry name" value="PROLYL ENDOPEPTIDASE"/>
    <property type="match status" value="1"/>
</dbReference>
<dbReference type="eggNOG" id="COG1505">
    <property type="taxonomic scope" value="Bacteria"/>
</dbReference>
<dbReference type="AlphaFoldDB" id="A0A1D8UUV5"/>
<dbReference type="SUPFAM" id="SSF53474">
    <property type="entry name" value="alpha/beta-Hydrolases"/>
    <property type="match status" value="1"/>
</dbReference>
<dbReference type="InterPro" id="IPR051167">
    <property type="entry name" value="Prolyl_oligopep/macrocyclase"/>
</dbReference>
<protein>
    <submittedName>
        <fullName evidence="4">Prolyl oligopeptidase</fullName>
    </submittedName>
</protein>